<evidence type="ECO:0000313" key="1">
    <source>
        <dbReference type="EMBL" id="SOE08295.1"/>
    </source>
</evidence>
<protein>
    <submittedName>
        <fullName evidence="1">Uncharacterized protein</fullName>
    </submittedName>
</protein>
<reference evidence="2" key="1">
    <citation type="submission" date="2017-08" db="EMBL/GenBank/DDBJ databases">
        <authorList>
            <person name="Varghese N."/>
            <person name="Submissions S."/>
        </authorList>
    </citation>
    <scope>NUCLEOTIDE SEQUENCE [LARGE SCALE GENOMIC DNA]</scope>
    <source>
        <strain evidence="2">KCTC 23107</strain>
    </source>
</reference>
<organism evidence="1 2">
    <name type="scientific">Hoeflea halophila</name>
    <dbReference type="NCBI Taxonomy" id="714899"/>
    <lineage>
        <taxon>Bacteria</taxon>
        <taxon>Pseudomonadati</taxon>
        <taxon>Pseudomonadota</taxon>
        <taxon>Alphaproteobacteria</taxon>
        <taxon>Hyphomicrobiales</taxon>
        <taxon>Rhizobiaceae</taxon>
        <taxon>Hoeflea</taxon>
    </lineage>
</organism>
<accession>A0A286HKG8</accession>
<keyword evidence="2" id="KW-1185">Reference proteome</keyword>
<dbReference type="Proteomes" id="UP000219465">
    <property type="component" value="Unassembled WGS sequence"/>
</dbReference>
<dbReference type="AlphaFoldDB" id="A0A286HKG8"/>
<name>A0A286HKG8_9HYPH</name>
<gene>
    <name evidence="1" type="ORF">SAMN05877838_0004</name>
</gene>
<dbReference type="EMBL" id="OCPC01000001">
    <property type="protein sequence ID" value="SOE08295.1"/>
    <property type="molecule type" value="Genomic_DNA"/>
</dbReference>
<sequence length="130" mass="13625">MRQSSPVLLNGKYILDAVISLSPNYRQSRIWSARLAVLFVMQSLSVTTVQAQDRTAAWGTLGSYSGIDHSGSAVTAVITAQGRTAILPGASITSIGVVNEITVVGDNNLLNSTQEGTNSGDVTSTVTVTR</sequence>
<evidence type="ECO:0000313" key="2">
    <source>
        <dbReference type="Proteomes" id="UP000219465"/>
    </source>
</evidence>
<proteinExistence type="predicted"/>